<dbReference type="InterPro" id="IPR050576">
    <property type="entry name" value="Cilia_flagella_integrity"/>
</dbReference>
<dbReference type="InterPro" id="IPR036526">
    <property type="entry name" value="C-N_Hydrolase_sf"/>
</dbReference>
<name>A0A0F9R7V1_9ZZZZ</name>
<evidence type="ECO:0000256" key="2">
    <source>
        <dbReference type="ARBA" id="ARBA00022614"/>
    </source>
</evidence>
<dbReference type="Gene3D" id="3.60.110.10">
    <property type="entry name" value="Carbon-nitrogen hydrolase"/>
    <property type="match status" value="1"/>
</dbReference>
<accession>A0A0F9R7V1</accession>
<gene>
    <name evidence="6" type="ORF">LCGC14_0610850</name>
</gene>
<dbReference type="SUPFAM" id="SSF52058">
    <property type="entry name" value="L domain-like"/>
    <property type="match status" value="1"/>
</dbReference>
<evidence type="ECO:0000313" key="6">
    <source>
        <dbReference type="EMBL" id="KKN52630.1"/>
    </source>
</evidence>
<comment type="subcellular location">
    <subcellularLocation>
        <location evidence="1">Cell projection</location>
        <location evidence="1">Cilium</location>
    </subcellularLocation>
</comment>
<dbReference type="PROSITE" id="PS51450">
    <property type="entry name" value="LRR"/>
    <property type="match status" value="6"/>
</dbReference>
<evidence type="ECO:0000256" key="1">
    <source>
        <dbReference type="ARBA" id="ARBA00004138"/>
    </source>
</evidence>
<keyword evidence="5" id="KW-0966">Cell projection</keyword>
<protein>
    <recommendedName>
        <fullName evidence="7">CN hydrolase domain-containing protein</fullName>
    </recommendedName>
</protein>
<keyword evidence="2" id="KW-0433">Leucine-rich repeat</keyword>
<dbReference type="Gene3D" id="3.80.10.10">
    <property type="entry name" value="Ribonuclease Inhibitor"/>
    <property type="match status" value="1"/>
</dbReference>
<evidence type="ECO:0000256" key="5">
    <source>
        <dbReference type="ARBA" id="ARBA00023273"/>
    </source>
</evidence>
<keyword evidence="4" id="KW-0969">Cilium</keyword>
<proteinExistence type="predicted"/>
<evidence type="ECO:0008006" key="7">
    <source>
        <dbReference type="Google" id="ProtNLM"/>
    </source>
</evidence>
<dbReference type="PANTHER" id="PTHR45973">
    <property type="entry name" value="PROTEIN PHOSPHATASE 1 REGULATORY SUBUNIT SDS22-RELATED"/>
    <property type="match status" value="1"/>
</dbReference>
<sequence length="600" mass="70380">MIDSTLDLGEIYFKNFSDIKGIENLKDLKRLYLGGNYLENLDGIEVLEKLEFLYLKLNYIGEINHINELRNLKELNLDDNGIKKIKGLDNLTALEFLSLSYNEIEKIEGLDKLSNLKELSLDYNNINEIEGLDNLSNLKELYLNANEISEIKGLENLTNLDRLILEDNPFKEKEEQYLIDSDAPLEAIIYYCRTKKLETDEIKLLNSFDENKKLGENINIFKKSLQTEDISEFINIGTHLEKREIAIMQNLIFYDQIPEEIYLQDKAEILDEVKMSLIQLNSLKNVKPERNDKIGHFIFFTKQFWDENELKNHVLIYNQDKRLIDSKIEECLQLSFLTKPNLIVFPENSVPYRMKDYLIKNSKDNNLIIVCGLEHQKVGTSYINRAIIIDNGECGEQIKQTPVEIKRYNDNHIREKIECITFPEIKIFLTSIGRVAIFICKDFLRLSEKITGWARKNKIDYLIIPSLTSKILPFHTRLINLLNYTRYDRLKIIFSSIAEYGGSEFFSIDQIGRIEKSYRKKNQDNIGEVIVTRKFVYYGDNITYNTEEGIVCIKCRKCNNKYMAKTNGAHILPRIAPEFEKAKWEFYLHCTECGFKNYRY</sequence>
<keyword evidence="3" id="KW-0677">Repeat</keyword>
<dbReference type="EMBL" id="LAZR01001011">
    <property type="protein sequence ID" value="KKN52630.1"/>
    <property type="molecule type" value="Genomic_DNA"/>
</dbReference>
<dbReference type="SMART" id="SM00369">
    <property type="entry name" value="LRR_TYP"/>
    <property type="match status" value="5"/>
</dbReference>
<dbReference type="Pfam" id="PF12799">
    <property type="entry name" value="LRR_4"/>
    <property type="match status" value="1"/>
</dbReference>
<reference evidence="6" key="1">
    <citation type="journal article" date="2015" name="Nature">
        <title>Complex archaea that bridge the gap between prokaryotes and eukaryotes.</title>
        <authorList>
            <person name="Spang A."/>
            <person name="Saw J.H."/>
            <person name="Jorgensen S.L."/>
            <person name="Zaremba-Niedzwiedzka K."/>
            <person name="Martijn J."/>
            <person name="Lind A.E."/>
            <person name="van Eijk R."/>
            <person name="Schleper C."/>
            <person name="Guy L."/>
            <person name="Ettema T.J."/>
        </authorList>
    </citation>
    <scope>NUCLEOTIDE SEQUENCE</scope>
</reference>
<organism evidence="6">
    <name type="scientific">marine sediment metagenome</name>
    <dbReference type="NCBI Taxonomy" id="412755"/>
    <lineage>
        <taxon>unclassified sequences</taxon>
        <taxon>metagenomes</taxon>
        <taxon>ecological metagenomes</taxon>
    </lineage>
</organism>
<evidence type="ECO:0000256" key="3">
    <source>
        <dbReference type="ARBA" id="ARBA00022737"/>
    </source>
</evidence>
<dbReference type="SMART" id="SM00365">
    <property type="entry name" value="LRR_SD22"/>
    <property type="match status" value="5"/>
</dbReference>
<dbReference type="AlphaFoldDB" id="A0A0F9R7V1"/>
<dbReference type="InterPro" id="IPR003591">
    <property type="entry name" value="Leu-rich_rpt_typical-subtyp"/>
</dbReference>
<dbReference type="PANTHER" id="PTHR45973:SF9">
    <property type="entry name" value="LEUCINE-RICH REPEAT-CONTAINING PROTEIN 46"/>
    <property type="match status" value="1"/>
</dbReference>
<dbReference type="InterPro" id="IPR001611">
    <property type="entry name" value="Leu-rich_rpt"/>
</dbReference>
<comment type="caution">
    <text evidence="6">The sequence shown here is derived from an EMBL/GenBank/DDBJ whole genome shotgun (WGS) entry which is preliminary data.</text>
</comment>
<dbReference type="InterPro" id="IPR025875">
    <property type="entry name" value="Leu-rich_rpt_4"/>
</dbReference>
<dbReference type="SUPFAM" id="SSF56317">
    <property type="entry name" value="Carbon-nitrogen hydrolase"/>
    <property type="match status" value="1"/>
</dbReference>
<dbReference type="InterPro" id="IPR032675">
    <property type="entry name" value="LRR_dom_sf"/>
</dbReference>
<evidence type="ECO:0000256" key="4">
    <source>
        <dbReference type="ARBA" id="ARBA00023069"/>
    </source>
</evidence>